<dbReference type="STRING" id="1128970.SAMN04487935_1244"/>
<dbReference type="InterPro" id="IPR001173">
    <property type="entry name" value="Glyco_trans_2-like"/>
</dbReference>
<evidence type="ECO:0000256" key="2">
    <source>
        <dbReference type="ARBA" id="ARBA00022676"/>
    </source>
</evidence>
<evidence type="ECO:0000256" key="3">
    <source>
        <dbReference type="ARBA" id="ARBA00022679"/>
    </source>
</evidence>
<evidence type="ECO:0000256" key="1">
    <source>
        <dbReference type="ARBA" id="ARBA00006739"/>
    </source>
</evidence>
<proteinExistence type="inferred from homology"/>
<protein>
    <submittedName>
        <fullName evidence="5">Glycosyltransferase, GT2 family</fullName>
    </submittedName>
</protein>
<dbReference type="EMBL" id="FNEZ01000002">
    <property type="protein sequence ID" value="SDJ62677.1"/>
    <property type="molecule type" value="Genomic_DNA"/>
</dbReference>
<dbReference type="RefSeq" id="WP_091392848.1">
    <property type="nucleotide sequence ID" value="NZ_BKAI01000003.1"/>
</dbReference>
<reference evidence="5 6" key="1">
    <citation type="submission" date="2016-10" db="EMBL/GenBank/DDBJ databases">
        <authorList>
            <person name="de Groot N.N."/>
        </authorList>
    </citation>
    <scope>NUCLEOTIDE SEQUENCE [LARGE SCALE GENOMIC DNA]</scope>
    <source>
        <strain evidence="5 6">CGMCC 1.10076</strain>
    </source>
</reference>
<feature type="domain" description="Glycosyltransferase 2-like" evidence="4">
    <location>
        <begin position="21"/>
        <end position="111"/>
    </location>
</feature>
<keyword evidence="2" id="KW-0328">Glycosyltransferase</keyword>
<dbReference type="InterPro" id="IPR029044">
    <property type="entry name" value="Nucleotide-diphossugar_trans"/>
</dbReference>
<evidence type="ECO:0000313" key="5">
    <source>
        <dbReference type="EMBL" id="SDJ62677.1"/>
    </source>
</evidence>
<dbReference type="PANTHER" id="PTHR43179:SF12">
    <property type="entry name" value="GALACTOFURANOSYLTRANSFERASE GLFT2"/>
    <property type="match status" value="1"/>
</dbReference>
<keyword evidence="3 5" id="KW-0808">Transferase</keyword>
<dbReference type="SUPFAM" id="SSF53448">
    <property type="entry name" value="Nucleotide-diphospho-sugar transferases"/>
    <property type="match status" value="1"/>
</dbReference>
<evidence type="ECO:0000313" key="6">
    <source>
        <dbReference type="Proteomes" id="UP000199580"/>
    </source>
</evidence>
<dbReference type="Proteomes" id="UP000199580">
    <property type="component" value="Unassembled WGS sequence"/>
</dbReference>
<accession>A0A1G8V9Z2</accession>
<sequence length="276" mass="31883">MKLSVIILARTISDALFKMTSDCINTLRDSEKSLDIEVILVESNKQYHTSGFAYPNDVKVIIPEAAFNFHKFLNIGLHAATGEYIAFCNNDLIFYDHWFTEILKVADQHPKIKSFSPNGNFTTNFISDFQTGYKVRTHVFGWCFVAKRSVFNTIGDLDETFDFNYADNDYAMTLKKYNIRHAVVYHSKVKHLDPKEANIDKGDWYKIQQEKAAKSIKELPGYVAGANAFTDKKSLQDHLKFHAKWGSPKKLYRKNKIADLFIKFHLGLFNRWVMVV</sequence>
<dbReference type="Gene3D" id="3.90.550.10">
    <property type="entry name" value="Spore Coat Polysaccharide Biosynthesis Protein SpsA, Chain A"/>
    <property type="match status" value="1"/>
</dbReference>
<organism evidence="5 6">
    <name type="scientific">Flavobacterium noncentrifugens</name>
    <dbReference type="NCBI Taxonomy" id="1128970"/>
    <lineage>
        <taxon>Bacteria</taxon>
        <taxon>Pseudomonadati</taxon>
        <taxon>Bacteroidota</taxon>
        <taxon>Flavobacteriia</taxon>
        <taxon>Flavobacteriales</taxon>
        <taxon>Flavobacteriaceae</taxon>
        <taxon>Flavobacterium</taxon>
    </lineage>
</organism>
<dbReference type="GO" id="GO:0016757">
    <property type="term" value="F:glycosyltransferase activity"/>
    <property type="evidence" value="ECO:0007669"/>
    <property type="project" value="UniProtKB-KW"/>
</dbReference>
<comment type="similarity">
    <text evidence="1">Belongs to the glycosyltransferase 2 family.</text>
</comment>
<evidence type="ECO:0000259" key="4">
    <source>
        <dbReference type="Pfam" id="PF00535"/>
    </source>
</evidence>
<dbReference type="PANTHER" id="PTHR43179">
    <property type="entry name" value="RHAMNOSYLTRANSFERASE WBBL"/>
    <property type="match status" value="1"/>
</dbReference>
<dbReference type="Pfam" id="PF00535">
    <property type="entry name" value="Glycos_transf_2"/>
    <property type="match status" value="1"/>
</dbReference>
<dbReference type="OrthoDB" id="6836202at2"/>
<gene>
    <name evidence="5" type="ORF">SAMN04487935_1244</name>
</gene>
<dbReference type="AlphaFoldDB" id="A0A1G8V9Z2"/>
<name>A0A1G8V9Z2_9FLAO</name>
<keyword evidence="6" id="KW-1185">Reference proteome</keyword>